<proteinExistence type="predicted"/>
<dbReference type="Gene3D" id="1.20.120.1630">
    <property type="match status" value="1"/>
</dbReference>
<name>A0A1W1D8G6_9ZZZZ</name>
<organism evidence="1">
    <name type="scientific">hydrothermal vent metagenome</name>
    <dbReference type="NCBI Taxonomy" id="652676"/>
    <lineage>
        <taxon>unclassified sequences</taxon>
        <taxon>metagenomes</taxon>
        <taxon>ecological metagenomes</taxon>
    </lineage>
</organism>
<accession>A0A1W1D8G6</accession>
<evidence type="ECO:0000313" key="1">
    <source>
        <dbReference type="EMBL" id="SFV76915.1"/>
    </source>
</evidence>
<gene>
    <name evidence="1" type="ORF">MNB_SUP05-4-845</name>
</gene>
<dbReference type="AlphaFoldDB" id="A0A1W1D8G6"/>
<dbReference type="EMBL" id="FPHR01000010">
    <property type="protein sequence ID" value="SFV76915.1"/>
    <property type="molecule type" value="Genomic_DNA"/>
</dbReference>
<protein>
    <submittedName>
        <fullName evidence="1">Uncharacterized protein</fullName>
    </submittedName>
</protein>
<reference evidence="1" key="1">
    <citation type="submission" date="2016-10" db="EMBL/GenBank/DDBJ databases">
        <authorList>
            <person name="de Groot N.N."/>
        </authorList>
    </citation>
    <scope>NUCLEOTIDE SEQUENCE</scope>
</reference>
<sequence length="42" mass="5178">MIVLLINLILKSNFEEKLLLKRFKGYAKYRQKTGRFLPFKRY</sequence>